<organism evidence="1 2">
    <name type="scientific">Sinomicrobium weinanense</name>
    <dbReference type="NCBI Taxonomy" id="2842200"/>
    <lineage>
        <taxon>Bacteria</taxon>
        <taxon>Pseudomonadati</taxon>
        <taxon>Bacteroidota</taxon>
        <taxon>Flavobacteriia</taxon>
        <taxon>Flavobacteriales</taxon>
        <taxon>Flavobacteriaceae</taxon>
        <taxon>Sinomicrobium</taxon>
    </lineage>
</organism>
<dbReference type="EMBL" id="JACVDC010000014">
    <property type="protein sequence ID" value="MBC9795698.1"/>
    <property type="molecule type" value="Genomic_DNA"/>
</dbReference>
<proteinExistence type="predicted"/>
<reference evidence="1 2" key="1">
    <citation type="submission" date="2020-09" db="EMBL/GenBank/DDBJ databases">
        <title>Sinomicrobium weinanense sp. nov., a halophilic bacteria isolated from saline-alkali soil.</title>
        <authorList>
            <person name="Wu P."/>
            <person name="Ren H."/>
            <person name="Mei Y."/>
            <person name="Liang Y."/>
            <person name="Chen Z."/>
        </authorList>
    </citation>
    <scope>NUCLEOTIDE SEQUENCE [LARGE SCALE GENOMIC DNA]</scope>
    <source>
        <strain evidence="1 2">FJxs</strain>
    </source>
</reference>
<dbReference type="PROSITE" id="PS51257">
    <property type="entry name" value="PROKAR_LIPOPROTEIN"/>
    <property type="match status" value="1"/>
</dbReference>
<dbReference type="RefSeq" id="WP_187964849.1">
    <property type="nucleotide sequence ID" value="NZ_JACVDC010000014.1"/>
</dbReference>
<evidence type="ECO:0000313" key="1">
    <source>
        <dbReference type="EMBL" id="MBC9795698.1"/>
    </source>
</evidence>
<sequence length="320" mass="34401">MKNIFKIIAILFGFSVLIYSCDKDPDKPVYDLIESPETGAVLRTISIDNNLLDVFNPESAFKVTLEEQDEENGALMENIEVLVAFNDRTPDNGTTPPSEAMAKTIPASDFSSGPIGLPRATVSVTFGEAVSAMGLTEDDYDLGDIIVVKFRLNLTDGRSFGPESSSSVLTGIYFNSPFQYNSLLSCTPPPGDYVVKMFDSFGDGWQTDGGNGGSGITVVLDGSTTIEVGMCSYHEESDFECTGWPSGQGENECGDQYCFFEAEAIVTIPEGTTSAAWNFPGDQYGEIRFEIYAPDGSLVFDSGDFGETGAGLLPFVVCAD</sequence>
<comment type="caution">
    <text evidence="1">The sequence shown here is derived from an EMBL/GenBank/DDBJ whole genome shotgun (WGS) entry which is preliminary data.</text>
</comment>
<evidence type="ECO:0000313" key="2">
    <source>
        <dbReference type="Proteomes" id="UP000653730"/>
    </source>
</evidence>
<name>A0A926Q1J8_9FLAO</name>
<gene>
    <name evidence="1" type="ORF">IBL28_06955</name>
</gene>
<dbReference type="AlphaFoldDB" id="A0A926Q1J8"/>
<protein>
    <submittedName>
        <fullName evidence="1">Uncharacterized protein</fullName>
    </submittedName>
</protein>
<dbReference type="Proteomes" id="UP000653730">
    <property type="component" value="Unassembled WGS sequence"/>
</dbReference>
<keyword evidence="2" id="KW-1185">Reference proteome</keyword>
<accession>A0A926Q1J8</accession>